<reference evidence="2 3" key="1">
    <citation type="submission" date="2019-12" db="EMBL/GenBank/DDBJ databases">
        <authorList>
            <person name="Wolfe R."/>
            <person name="Danczak R."/>
            <person name="Wilkins M."/>
        </authorList>
    </citation>
    <scope>NUCLEOTIDE SEQUENCE [LARGE SCALE GENOMIC DNA]</scope>
    <source>
        <strain evidence="2">X2_MaxBin.013</strain>
    </source>
</reference>
<dbReference type="GO" id="GO:0016740">
    <property type="term" value="F:transferase activity"/>
    <property type="evidence" value="ECO:0007669"/>
    <property type="project" value="UniProtKB-KW"/>
</dbReference>
<dbReference type="SUPFAM" id="SSF89550">
    <property type="entry name" value="PHP domain-like"/>
    <property type="match status" value="1"/>
</dbReference>
<dbReference type="PANTHER" id="PTHR36928">
    <property type="entry name" value="PHOSPHATASE YCDX-RELATED"/>
    <property type="match status" value="1"/>
</dbReference>
<dbReference type="PANTHER" id="PTHR36928:SF1">
    <property type="entry name" value="PHOSPHATASE YCDX-RELATED"/>
    <property type="match status" value="1"/>
</dbReference>
<comment type="caution">
    <text evidence="2">The sequence shown here is derived from an EMBL/GenBank/DDBJ whole genome shotgun (WGS) entry which is preliminary data.</text>
</comment>
<evidence type="ECO:0000313" key="2">
    <source>
        <dbReference type="EMBL" id="KAF0132849.1"/>
    </source>
</evidence>
<dbReference type="InterPro" id="IPR050243">
    <property type="entry name" value="PHP_phosphatase"/>
</dbReference>
<dbReference type="CDD" id="cd07432">
    <property type="entry name" value="PHP_HisPPase"/>
    <property type="match status" value="1"/>
</dbReference>
<dbReference type="Pfam" id="PF02811">
    <property type="entry name" value="PHP"/>
    <property type="match status" value="1"/>
</dbReference>
<dbReference type="SMART" id="SM00481">
    <property type="entry name" value="POLIIIAc"/>
    <property type="match status" value="1"/>
</dbReference>
<organism evidence="2 3">
    <name type="scientific">Candidatus Saganbacteria bacterium</name>
    <dbReference type="NCBI Taxonomy" id="2575572"/>
    <lineage>
        <taxon>Bacteria</taxon>
        <taxon>Bacillati</taxon>
        <taxon>Saganbacteria</taxon>
    </lineage>
</organism>
<dbReference type="Proteomes" id="UP000488506">
    <property type="component" value="Unassembled WGS sequence"/>
</dbReference>
<keyword evidence="2" id="KW-0808">Transferase</keyword>
<dbReference type="GO" id="GO:0005829">
    <property type="term" value="C:cytosol"/>
    <property type="evidence" value="ECO:0007669"/>
    <property type="project" value="TreeGrafter"/>
</dbReference>
<dbReference type="EMBL" id="WPAF01000041">
    <property type="protein sequence ID" value="KAF0132849.1"/>
    <property type="molecule type" value="Genomic_DNA"/>
</dbReference>
<evidence type="ECO:0000259" key="1">
    <source>
        <dbReference type="SMART" id="SM00481"/>
    </source>
</evidence>
<accession>A0A833KZP1</accession>
<proteinExistence type="predicted"/>
<dbReference type="Gene3D" id="3.20.20.140">
    <property type="entry name" value="Metal-dependent hydrolases"/>
    <property type="match status" value="1"/>
</dbReference>
<dbReference type="InterPro" id="IPR004013">
    <property type="entry name" value="PHP_dom"/>
</dbReference>
<sequence length="223" mass="24542">MNRYDFHTHSIFSDGALLPAALIREAEIRDHAALAITDHIDASNIKEVLTALTTFEKDMKGKLPLKFFPGVEISYIRPEYIAEYCKKSRKLGAKVVLVHGESPVEPVYAGTDHAAVSQKGFVDILAHPGNNLTEEDALLAAKNGVFLEISARRGHKEGNKHVAELARKCGAKLLVNTDCHTENDLLTYEQAFEVAKAAGLSDLEAKIALTDNPLELIKRIESR</sequence>
<dbReference type="InterPro" id="IPR016195">
    <property type="entry name" value="Pol/histidinol_Pase-like"/>
</dbReference>
<dbReference type="GO" id="GO:0008270">
    <property type="term" value="F:zinc ion binding"/>
    <property type="evidence" value="ECO:0007669"/>
    <property type="project" value="TreeGrafter"/>
</dbReference>
<dbReference type="NCBIfam" id="NF004981">
    <property type="entry name" value="PRK06361.1"/>
    <property type="match status" value="1"/>
</dbReference>
<feature type="domain" description="Polymerase/histidinol phosphatase N-terminal" evidence="1">
    <location>
        <begin position="4"/>
        <end position="77"/>
    </location>
</feature>
<evidence type="ECO:0000313" key="3">
    <source>
        <dbReference type="Proteomes" id="UP000488506"/>
    </source>
</evidence>
<gene>
    <name evidence="2" type="ORF">FD145_1554</name>
</gene>
<dbReference type="AlphaFoldDB" id="A0A833KZP1"/>
<dbReference type="CDD" id="cd01292">
    <property type="entry name" value="metallo-dependent_hydrolases"/>
    <property type="match status" value="1"/>
</dbReference>
<dbReference type="InterPro" id="IPR003141">
    <property type="entry name" value="Pol/His_phosphatase_N"/>
</dbReference>
<protein>
    <submittedName>
        <fullName evidence="2">Phosphotransferase domain-containing protein</fullName>
    </submittedName>
</protein>
<dbReference type="GO" id="GO:0042578">
    <property type="term" value="F:phosphoric ester hydrolase activity"/>
    <property type="evidence" value="ECO:0007669"/>
    <property type="project" value="TreeGrafter"/>
</dbReference>
<name>A0A833KZP1_UNCSA</name>